<keyword evidence="3" id="KW-1185">Reference proteome</keyword>
<dbReference type="GeneID" id="96622892"/>
<sequence>MNLSLAGGTSAHLSRRQVGIFALAATATATLGTSVANASTSDLRSVSNEQRAADTQTLLNLINQFRAENGLGPLRHSATLAAIQEPEARRQFAQGYVSHGTAFLNDSRAAGYSFAREVIALSYNDDLGQLLAFWKSSPAHRAAVLAPEANAAGIGLAYGYGNGLPWRVLGNVGIYRYESGRGPADLTSQVSAASAHEIKGAIGELFRAEGGTARFGEPITDEISDGIGGVHQRFSKDGTVTRFVWSQSTGAHYLRENSGIGSYWLANGAEKELGYPTMNESGGLVDGGAYQLFRKNDGTSSKVLWSPATGTHHVLETGGIGWQWSHNGFENGYGYPVSGEEWSGQDVIQRFSKGVTVVWDSTDGDLSVVR</sequence>
<dbReference type="PANTHER" id="PTHR31157:SF1">
    <property type="entry name" value="SCP DOMAIN-CONTAINING PROTEIN"/>
    <property type="match status" value="1"/>
</dbReference>
<proteinExistence type="predicted"/>
<dbReference type="Pfam" id="PF08310">
    <property type="entry name" value="LGFP"/>
    <property type="match status" value="2"/>
</dbReference>
<dbReference type="CDD" id="cd05379">
    <property type="entry name" value="CAP_bacterial"/>
    <property type="match status" value="1"/>
</dbReference>
<dbReference type="InterPro" id="IPR014044">
    <property type="entry name" value="CAP_dom"/>
</dbReference>
<dbReference type="SUPFAM" id="SSF55797">
    <property type="entry name" value="PR-1-like"/>
    <property type="match status" value="1"/>
</dbReference>
<dbReference type="KEGG" id="rter:IDM49_01475"/>
<dbReference type="InterPro" id="IPR035940">
    <property type="entry name" value="CAP_sf"/>
</dbReference>
<dbReference type="RefSeq" id="WP_190724781.1">
    <property type="nucleotide sequence ID" value="NZ_CP061539.1"/>
</dbReference>
<reference evidence="2 3" key="1">
    <citation type="submission" date="2020-09" db="EMBL/GenBank/DDBJ databases">
        <title>Investigation of environmental microbes.</title>
        <authorList>
            <person name="Ou Y."/>
            <person name="Kang Q."/>
        </authorList>
    </citation>
    <scope>NUCLEOTIDE SEQUENCE [LARGE SCALE GENOMIC DNA]</scope>
    <source>
        <strain evidence="2 3">KJZ-14</strain>
    </source>
</reference>
<dbReference type="Pfam" id="PF00188">
    <property type="entry name" value="CAP"/>
    <property type="match status" value="1"/>
</dbReference>
<evidence type="ECO:0000259" key="1">
    <source>
        <dbReference type="Pfam" id="PF00188"/>
    </source>
</evidence>
<dbReference type="Proteomes" id="UP000516404">
    <property type="component" value="Chromosome"/>
</dbReference>
<evidence type="ECO:0000313" key="3">
    <source>
        <dbReference type="Proteomes" id="UP000516404"/>
    </source>
</evidence>
<dbReference type="PANTHER" id="PTHR31157">
    <property type="entry name" value="SCP DOMAIN-CONTAINING PROTEIN"/>
    <property type="match status" value="1"/>
</dbReference>
<dbReference type="InterPro" id="IPR013207">
    <property type="entry name" value="LGFP"/>
</dbReference>
<name>A0A7H2BEA1_9MICC</name>
<dbReference type="Gene3D" id="3.40.33.10">
    <property type="entry name" value="CAP"/>
    <property type="match status" value="1"/>
</dbReference>
<organism evidence="2 3">
    <name type="scientific">Rothia terrae</name>
    <dbReference type="NCBI Taxonomy" id="396015"/>
    <lineage>
        <taxon>Bacteria</taxon>
        <taxon>Bacillati</taxon>
        <taxon>Actinomycetota</taxon>
        <taxon>Actinomycetes</taxon>
        <taxon>Micrococcales</taxon>
        <taxon>Micrococcaceae</taxon>
        <taxon>Rothia</taxon>
    </lineage>
</organism>
<gene>
    <name evidence="2" type="ORF">IDM49_01475</name>
</gene>
<accession>A0A7H2BEA1</accession>
<feature type="domain" description="SCP" evidence="1">
    <location>
        <begin position="59"/>
        <end position="162"/>
    </location>
</feature>
<dbReference type="EMBL" id="CP061539">
    <property type="protein sequence ID" value="QNV37997.1"/>
    <property type="molecule type" value="Genomic_DNA"/>
</dbReference>
<dbReference type="AlphaFoldDB" id="A0A7H2BEA1"/>
<protein>
    <recommendedName>
        <fullName evidence="1">SCP domain-containing protein</fullName>
    </recommendedName>
</protein>
<evidence type="ECO:0000313" key="2">
    <source>
        <dbReference type="EMBL" id="QNV37997.1"/>
    </source>
</evidence>